<evidence type="ECO:0000256" key="1">
    <source>
        <dbReference type="ARBA" id="ARBA00022741"/>
    </source>
</evidence>
<name>A0AA40LJM8_CNENI</name>
<accession>A0AA40LJM8</accession>
<dbReference type="PANTHER" id="PTHR10256:SF1">
    <property type="entry name" value="SELENIDE, WATER DIKINASE 2"/>
    <property type="match status" value="1"/>
</dbReference>
<dbReference type="InterPro" id="IPR004536">
    <property type="entry name" value="SPS/SelD"/>
</dbReference>
<keyword evidence="4" id="KW-1185">Reference proteome</keyword>
<dbReference type="Proteomes" id="UP001177744">
    <property type="component" value="Unassembled WGS sequence"/>
</dbReference>
<dbReference type="GO" id="GO:0004756">
    <property type="term" value="F:selenide, water dikinase activity"/>
    <property type="evidence" value="ECO:0007669"/>
    <property type="project" value="TreeGrafter"/>
</dbReference>
<proteinExistence type="predicted"/>
<dbReference type="AlphaFoldDB" id="A0AA40LJM8"/>
<dbReference type="GO" id="GO:0005524">
    <property type="term" value="F:ATP binding"/>
    <property type="evidence" value="ECO:0007669"/>
    <property type="project" value="UniProtKB-KW"/>
</dbReference>
<dbReference type="Gene3D" id="3.30.1330.10">
    <property type="entry name" value="PurM-like, N-terminal domain"/>
    <property type="match status" value="1"/>
</dbReference>
<reference evidence="3" key="1">
    <citation type="submission" date="2023-06" db="EMBL/GenBank/DDBJ databases">
        <title>Reference genome for the Northern bat (Eptesicus nilssonii), a most northern bat species.</title>
        <authorList>
            <person name="Laine V.N."/>
            <person name="Pulliainen A.T."/>
            <person name="Lilley T.M."/>
        </authorList>
    </citation>
    <scope>NUCLEOTIDE SEQUENCE</scope>
    <source>
        <strain evidence="3">BLF_Eptnil</strain>
        <tissue evidence="3">Kidney</tissue>
    </source>
</reference>
<dbReference type="GO" id="GO:0005737">
    <property type="term" value="C:cytoplasm"/>
    <property type="evidence" value="ECO:0007669"/>
    <property type="project" value="TreeGrafter"/>
</dbReference>
<gene>
    <name evidence="3" type="ORF">QTO34_005231</name>
</gene>
<evidence type="ECO:0000256" key="2">
    <source>
        <dbReference type="ARBA" id="ARBA00022840"/>
    </source>
</evidence>
<comment type="caution">
    <text evidence="3">The sequence shown here is derived from an EMBL/GenBank/DDBJ whole genome shotgun (WGS) entry which is preliminary data.</text>
</comment>
<sequence length="152" mass="16750">MGITERDMLPWLSIRRNMTEEQREKITPLMIKGFQHAAEEGGQSVVKPWIIVVGCHVVNAECLTGVGDVLLLTNPWEPKLLSVPTNGWIILKEGIREDSGLQRTGRAGFSANRTAVSNGLIHTFNAHVAGFGLLGHSQNFAKQRLQPVWLSG</sequence>
<evidence type="ECO:0000313" key="4">
    <source>
        <dbReference type="Proteomes" id="UP001177744"/>
    </source>
</evidence>
<dbReference type="PANTHER" id="PTHR10256">
    <property type="entry name" value="SELENIDE, WATER DIKINASE"/>
    <property type="match status" value="1"/>
</dbReference>
<keyword evidence="1" id="KW-0547">Nucleotide-binding</keyword>
<evidence type="ECO:0000313" key="3">
    <source>
        <dbReference type="EMBL" id="KAK1334229.1"/>
    </source>
</evidence>
<dbReference type="EMBL" id="JAULJE010000015">
    <property type="protein sequence ID" value="KAK1334229.1"/>
    <property type="molecule type" value="Genomic_DNA"/>
</dbReference>
<keyword evidence="2" id="KW-0067">ATP-binding</keyword>
<organism evidence="3 4">
    <name type="scientific">Cnephaeus nilssonii</name>
    <name type="common">Northern bat</name>
    <name type="synonym">Eptesicus nilssonii</name>
    <dbReference type="NCBI Taxonomy" id="3371016"/>
    <lineage>
        <taxon>Eukaryota</taxon>
        <taxon>Metazoa</taxon>
        <taxon>Chordata</taxon>
        <taxon>Craniata</taxon>
        <taxon>Vertebrata</taxon>
        <taxon>Euteleostomi</taxon>
        <taxon>Mammalia</taxon>
        <taxon>Eutheria</taxon>
        <taxon>Laurasiatheria</taxon>
        <taxon>Chiroptera</taxon>
        <taxon>Yangochiroptera</taxon>
        <taxon>Vespertilionidae</taxon>
        <taxon>Cnephaeus</taxon>
    </lineage>
</organism>
<protein>
    <submittedName>
        <fullName evidence="3">Uncharacterized protein</fullName>
    </submittedName>
</protein>
<dbReference type="InterPro" id="IPR036921">
    <property type="entry name" value="PurM-like_N_sf"/>
</dbReference>
<dbReference type="GO" id="GO:0016260">
    <property type="term" value="P:selenocysteine biosynthetic process"/>
    <property type="evidence" value="ECO:0007669"/>
    <property type="project" value="TreeGrafter"/>
</dbReference>